<dbReference type="Proteomes" id="UP000016930">
    <property type="component" value="Unassembled WGS sequence"/>
</dbReference>
<evidence type="ECO:0000256" key="1">
    <source>
        <dbReference type="SAM" id="MobiDB-lite"/>
    </source>
</evidence>
<gene>
    <name evidence="2" type="ORF">CERSUDRAFT_90053</name>
</gene>
<reference evidence="2 3" key="1">
    <citation type="journal article" date="2012" name="Proc. Natl. Acad. Sci. U.S.A.">
        <title>Comparative genomics of Ceriporiopsis subvermispora and Phanerochaete chrysosporium provide insight into selective ligninolysis.</title>
        <authorList>
            <person name="Fernandez-Fueyo E."/>
            <person name="Ruiz-Duenas F.J."/>
            <person name="Ferreira P."/>
            <person name="Floudas D."/>
            <person name="Hibbett D.S."/>
            <person name="Canessa P."/>
            <person name="Larrondo L.F."/>
            <person name="James T.Y."/>
            <person name="Seelenfreund D."/>
            <person name="Lobos S."/>
            <person name="Polanco R."/>
            <person name="Tello M."/>
            <person name="Honda Y."/>
            <person name="Watanabe T."/>
            <person name="Watanabe T."/>
            <person name="Ryu J.S."/>
            <person name="Kubicek C.P."/>
            <person name="Schmoll M."/>
            <person name="Gaskell J."/>
            <person name="Hammel K.E."/>
            <person name="St John F.J."/>
            <person name="Vanden Wymelenberg A."/>
            <person name="Sabat G."/>
            <person name="Splinter BonDurant S."/>
            <person name="Syed K."/>
            <person name="Yadav J.S."/>
            <person name="Doddapaneni H."/>
            <person name="Subramanian V."/>
            <person name="Lavin J.L."/>
            <person name="Oguiza J.A."/>
            <person name="Perez G."/>
            <person name="Pisabarro A.G."/>
            <person name="Ramirez L."/>
            <person name="Santoyo F."/>
            <person name="Master E."/>
            <person name="Coutinho P.M."/>
            <person name="Henrissat B."/>
            <person name="Lombard V."/>
            <person name="Magnuson J.K."/>
            <person name="Kuees U."/>
            <person name="Hori C."/>
            <person name="Igarashi K."/>
            <person name="Samejima M."/>
            <person name="Held B.W."/>
            <person name="Barry K.W."/>
            <person name="LaButti K.M."/>
            <person name="Lapidus A."/>
            <person name="Lindquist E.A."/>
            <person name="Lucas S.M."/>
            <person name="Riley R."/>
            <person name="Salamov A.A."/>
            <person name="Hoffmeister D."/>
            <person name="Schwenk D."/>
            <person name="Hadar Y."/>
            <person name="Yarden O."/>
            <person name="de Vries R.P."/>
            <person name="Wiebenga A."/>
            <person name="Stenlid J."/>
            <person name="Eastwood D."/>
            <person name="Grigoriev I.V."/>
            <person name="Berka R.M."/>
            <person name="Blanchette R.A."/>
            <person name="Kersten P."/>
            <person name="Martinez A.T."/>
            <person name="Vicuna R."/>
            <person name="Cullen D."/>
        </authorList>
    </citation>
    <scope>NUCLEOTIDE SEQUENCE [LARGE SCALE GENOMIC DNA]</scope>
    <source>
        <strain evidence="2 3">B</strain>
    </source>
</reference>
<feature type="region of interest" description="Disordered" evidence="1">
    <location>
        <begin position="164"/>
        <end position="184"/>
    </location>
</feature>
<evidence type="ECO:0000313" key="2">
    <source>
        <dbReference type="EMBL" id="EMD41489.1"/>
    </source>
</evidence>
<keyword evidence="3" id="KW-1185">Reference proteome</keyword>
<organism evidence="2 3">
    <name type="scientific">Ceriporiopsis subvermispora (strain B)</name>
    <name type="common">White-rot fungus</name>
    <name type="synonym">Gelatoporia subvermispora</name>
    <dbReference type="NCBI Taxonomy" id="914234"/>
    <lineage>
        <taxon>Eukaryota</taxon>
        <taxon>Fungi</taxon>
        <taxon>Dikarya</taxon>
        <taxon>Basidiomycota</taxon>
        <taxon>Agaricomycotina</taxon>
        <taxon>Agaricomycetes</taxon>
        <taxon>Polyporales</taxon>
        <taxon>Gelatoporiaceae</taxon>
        <taxon>Gelatoporia</taxon>
    </lineage>
</organism>
<dbReference type="AlphaFoldDB" id="M2PXB2"/>
<protein>
    <submittedName>
        <fullName evidence="2">Uncharacterized protein</fullName>
    </submittedName>
</protein>
<proteinExistence type="predicted"/>
<name>M2PXB2_CERS8</name>
<dbReference type="EMBL" id="KB445791">
    <property type="protein sequence ID" value="EMD41489.1"/>
    <property type="molecule type" value="Genomic_DNA"/>
</dbReference>
<sequence>MAMQLISNGKDKDGNALPPDQVVQCINYLFSPLAPTDFARLAEVAINLLLSANGPVRSVTSFEGIPIHNVDDTSSTPFGMLPHTFGPLLSSGINSGLHVQTHGYASLSQSVSAQDYGTSSSSGMNSGPRLDNADLASLPFGPFLNLPFNDMYLDPIGYQYRTTRHTRNRSHSGGHVGRGRPKVA</sequence>
<dbReference type="HOGENOM" id="CLU_1467966_0_0_1"/>
<accession>M2PXB2</accession>
<evidence type="ECO:0000313" key="3">
    <source>
        <dbReference type="Proteomes" id="UP000016930"/>
    </source>
</evidence>